<dbReference type="AlphaFoldDB" id="A0A7E4V1K2"/>
<feature type="region of interest" description="Disordered" evidence="1">
    <location>
        <begin position="85"/>
        <end position="112"/>
    </location>
</feature>
<evidence type="ECO:0000256" key="1">
    <source>
        <dbReference type="SAM" id="MobiDB-lite"/>
    </source>
</evidence>
<name>A0A7E4V1K2_PANRE</name>
<feature type="compositionally biased region" description="Polar residues" evidence="1">
    <location>
        <begin position="86"/>
        <end position="100"/>
    </location>
</feature>
<proteinExistence type="predicted"/>
<reference evidence="3" key="2">
    <citation type="submission" date="2020-10" db="UniProtKB">
        <authorList>
            <consortium name="WormBaseParasite"/>
        </authorList>
    </citation>
    <scope>IDENTIFICATION</scope>
</reference>
<dbReference type="Proteomes" id="UP000492821">
    <property type="component" value="Unassembled WGS sequence"/>
</dbReference>
<keyword evidence="2" id="KW-1185">Reference proteome</keyword>
<evidence type="ECO:0000313" key="2">
    <source>
        <dbReference type="Proteomes" id="UP000492821"/>
    </source>
</evidence>
<protein>
    <submittedName>
        <fullName evidence="3">Secreted protein</fullName>
    </submittedName>
</protein>
<organism evidence="2 3">
    <name type="scientific">Panagrellus redivivus</name>
    <name type="common">Microworm</name>
    <dbReference type="NCBI Taxonomy" id="6233"/>
    <lineage>
        <taxon>Eukaryota</taxon>
        <taxon>Metazoa</taxon>
        <taxon>Ecdysozoa</taxon>
        <taxon>Nematoda</taxon>
        <taxon>Chromadorea</taxon>
        <taxon>Rhabditida</taxon>
        <taxon>Tylenchina</taxon>
        <taxon>Panagrolaimomorpha</taxon>
        <taxon>Panagrolaimoidea</taxon>
        <taxon>Panagrolaimidae</taxon>
        <taxon>Panagrellus</taxon>
    </lineage>
</organism>
<evidence type="ECO:0000313" key="3">
    <source>
        <dbReference type="WBParaSite" id="Pan_g1511.t1"/>
    </source>
</evidence>
<dbReference type="WBParaSite" id="Pan_g1511.t1">
    <property type="protein sequence ID" value="Pan_g1511.t1"/>
    <property type="gene ID" value="Pan_g1511"/>
</dbReference>
<reference evidence="2" key="1">
    <citation type="journal article" date="2013" name="Genetics">
        <title>The draft genome and transcriptome of Panagrellus redivivus are shaped by the harsh demands of a free-living lifestyle.</title>
        <authorList>
            <person name="Srinivasan J."/>
            <person name="Dillman A.R."/>
            <person name="Macchietto M.G."/>
            <person name="Heikkinen L."/>
            <person name="Lakso M."/>
            <person name="Fracchia K.M."/>
            <person name="Antoshechkin I."/>
            <person name="Mortazavi A."/>
            <person name="Wong G."/>
            <person name="Sternberg P.W."/>
        </authorList>
    </citation>
    <scope>NUCLEOTIDE SEQUENCE [LARGE SCALE GENOMIC DNA]</scope>
    <source>
        <strain evidence="2">MT8872</strain>
    </source>
</reference>
<sequence>MPLSPIALCFFYRHPGCDRQRPVMPLSPIALCFFYRHPGCDRQRPRAVTTPPFDVPCIAAGKWVVAAVRDAGNCDKKGGDYAAQNVKAQSTENTEASRAQNVEAPSVQNAEE</sequence>
<accession>A0A7E4V1K2</accession>